<name>A0A1C0TZN3_9GAMM</name>
<sequence length="57" mass="6761">MVLLPFKRTERERLSFGNDVVIVSVILHHIGENNDKVLLRWVDRKQRLNHVEKQNGL</sequence>
<dbReference type="AlphaFoldDB" id="A0A1C0TZN3"/>
<reference evidence="1 2" key="1">
    <citation type="submission" date="2015-12" db="EMBL/GenBank/DDBJ databases">
        <title>Genome comparisons provide insights into the role of secondary metabolites in the pathogenic phase of the Photorhabdus life cycle.</title>
        <authorList>
            <person name="Tobias N.J."/>
            <person name="Mishra B."/>
            <person name="Gupta D.K."/>
            <person name="Thines M."/>
            <person name="Stinear T.P."/>
            <person name="Bode H.B."/>
        </authorList>
    </citation>
    <scope>NUCLEOTIDE SEQUENCE [LARGE SCALE GENOMIC DNA]</scope>
    <source>
        <strain evidence="1 2">PB68.1</strain>
    </source>
</reference>
<proteinExistence type="predicted"/>
<organism evidence="1 2">
    <name type="scientific">Photorhabdus australis subsp. thailandensis</name>
    <dbReference type="NCBI Taxonomy" id="2805096"/>
    <lineage>
        <taxon>Bacteria</taxon>
        <taxon>Pseudomonadati</taxon>
        <taxon>Pseudomonadota</taxon>
        <taxon>Gammaproteobacteria</taxon>
        <taxon>Enterobacterales</taxon>
        <taxon>Morganellaceae</taxon>
        <taxon>Photorhabdus</taxon>
    </lineage>
</organism>
<dbReference type="Proteomes" id="UP000093476">
    <property type="component" value="Unassembled WGS sequence"/>
</dbReference>
<comment type="caution">
    <text evidence="1">The sequence shown here is derived from an EMBL/GenBank/DDBJ whole genome shotgun (WGS) entry which is preliminary data.</text>
</comment>
<accession>A0A1C0TZN3</accession>
<gene>
    <name evidence="1" type="ORF">Ppb6_03672</name>
</gene>
<evidence type="ECO:0000313" key="1">
    <source>
        <dbReference type="EMBL" id="OCQ51114.1"/>
    </source>
</evidence>
<dbReference type="EMBL" id="LOMY01000180">
    <property type="protein sequence ID" value="OCQ51114.1"/>
    <property type="molecule type" value="Genomic_DNA"/>
</dbReference>
<evidence type="ECO:0000313" key="2">
    <source>
        <dbReference type="Proteomes" id="UP000093476"/>
    </source>
</evidence>
<keyword evidence="2" id="KW-1185">Reference proteome</keyword>
<protein>
    <submittedName>
        <fullName evidence="1">Uncharacterized protein</fullName>
    </submittedName>
</protein>